<keyword evidence="3" id="KW-1185">Reference proteome</keyword>
<sequence length="87" mass="9150">MGRSQRIKDDASAGAPEEGIKQGTRGSEALQLDDKLDKLLAVINATRERLGSKIDSIVVELGLICEDAKKNVGAGAHPEGLRANPDA</sequence>
<dbReference type="Proteomes" id="UP001066276">
    <property type="component" value="Chromosome 1_1"/>
</dbReference>
<gene>
    <name evidence="2" type="ORF">NDU88_006251</name>
</gene>
<protein>
    <submittedName>
        <fullName evidence="2">Uncharacterized protein</fullName>
    </submittedName>
</protein>
<feature type="region of interest" description="Disordered" evidence="1">
    <location>
        <begin position="1"/>
        <end position="27"/>
    </location>
</feature>
<evidence type="ECO:0000256" key="1">
    <source>
        <dbReference type="SAM" id="MobiDB-lite"/>
    </source>
</evidence>
<dbReference type="AlphaFoldDB" id="A0AAV7WX33"/>
<dbReference type="EMBL" id="JANPWB010000001">
    <property type="protein sequence ID" value="KAJ1218674.1"/>
    <property type="molecule type" value="Genomic_DNA"/>
</dbReference>
<feature type="compositionally biased region" description="Basic and acidic residues" evidence="1">
    <location>
        <begin position="1"/>
        <end position="11"/>
    </location>
</feature>
<proteinExistence type="predicted"/>
<reference evidence="2" key="1">
    <citation type="journal article" date="2022" name="bioRxiv">
        <title>Sequencing and chromosome-scale assembly of the giantPleurodeles waltlgenome.</title>
        <authorList>
            <person name="Brown T."/>
            <person name="Elewa A."/>
            <person name="Iarovenko S."/>
            <person name="Subramanian E."/>
            <person name="Araus A.J."/>
            <person name="Petzold A."/>
            <person name="Susuki M."/>
            <person name="Suzuki K.-i.T."/>
            <person name="Hayashi T."/>
            <person name="Toyoda A."/>
            <person name="Oliveira C."/>
            <person name="Osipova E."/>
            <person name="Leigh N.D."/>
            <person name="Simon A."/>
            <person name="Yun M.H."/>
        </authorList>
    </citation>
    <scope>NUCLEOTIDE SEQUENCE</scope>
    <source>
        <strain evidence="2">20211129_DDA</strain>
        <tissue evidence="2">Liver</tissue>
    </source>
</reference>
<organism evidence="2 3">
    <name type="scientific">Pleurodeles waltl</name>
    <name type="common">Iberian ribbed newt</name>
    <dbReference type="NCBI Taxonomy" id="8319"/>
    <lineage>
        <taxon>Eukaryota</taxon>
        <taxon>Metazoa</taxon>
        <taxon>Chordata</taxon>
        <taxon>Craniata</taxon>
        <taxon>Vertebrata</taxon>
        <taxon>Euteleostomi</taxon>
        <taxon>Amphibia</taxon>
        <taxon>Batrachia</taxon>
        <taxon>Caudata</taxon>
        <taxon>Salamandroidea</taxon>
        <taxon>Salamandridae</taxon>
        <taxon>Pleurodelinae</taxon>
        <taxon>Pleurodeles</taxon>
    </lineage>
</organism>
<name>A0AAV7WX33_PLEWA</name>
<evidence type="ECO:0000313" key="3">
    <source>
        <dbReference type="Proteomes" id="UP001066276"/>
    </source>
</evidence>
<comment type="caution">
    <text evidence="2">The sequence shown here is derived from an EMBL/GenBank/DDBJ whole genome shotgun (WGS) entry which is preliminary data.</text>
</comment>
<accession>A0AAV7WX33</accession>
<evidence type="ECO:0000313" key="2">
    <source>
        <dbReference type="EMBL" id="KAJ1218674.1"/>
    </source>
</evidence>